<evidence type="ECO:0000259" key="3">
    <source>
        <dbReference type="PROSITE" id="PS50801"/>
    </source>
</evidence>
<comment type="caution">
    <text evidence="4">The sequence shown here is derived from an EMBL/GenBank/DDBJ whole genome shotgun (WGS) entry which is preliminary data.</text>
</comment>
<dbReference type="Gene3D" id="3.30.750.24">
    <property type="entry name" value="STAS domain"/>
    <property type="match status" value="1"/>
</dbReference>
<reference evidence="5" key="1">
    <citation type="journal article" date="2019" name="Int. J. Syst. Evol. Microbiol.">
        <title>The Global Catalogue of Microorganisms (GCM) 10K type strain sequencing project: providing services to taxonomists for standard genome sequencing and annotation.</title>
        <authorList>
            <consortium name="The Broad Institute Genomics Platform"/>
            <consortium name="The Broad Institute Genome Sequencing Center for Infectious Disease"/>
            <person name="Wu L."/>
            <person name="Ma J."/>
        </authorList>
    </citation>
    <scope>NUCLEOTIDE SEQUENCE [LARGE SCALE GENOMIC DNA]</scope>
    <source>
        <strain evidence="5">ICMP 6774ER</strain>
    </source>
</reference>
<sequence length="115" mass="12153">MSLRLTCHYPSGATVITVAGDVDATTSTDLASYIEQTRRQPGDHLVLDLSGMPFLDSAGLSVLLTAHTFTREHGGTVHLADLQPAPARMLHITGIDTHIPVHATVTDALAALDVT</sequence>
<dbReference type="Pfam" id="PF01740">
    <property type="entry name" value="STAS"/>
    <property type="match status" value="1"/>
</dbReference>
<dbReference type="RefSeq" id="WP_379580295.1">
    <property type="nucleotide sequence ID" value="NZ_JBHUFV010000062.1"/>
</dbReference>
<dbReference type="InterPro" id="IPR002645">
    <property type="entry name" value="STAS_dom"/>
</dbReference>
<protein>
    <recommendedName>
        <fullName evidence="2">Anti-sigma factor antagonist</fullName>
    </recommendedName>
</protein>
<evidence type="ECO:0000256" key="2">
    <source>
        <dbReference type="RuleBase" id="RU003749"/>
    </source>
</evidence>
<dbReference type="PROSITE" id="PS50801">
    <property type="entry name" value="STAS"/>
    <property type="match status" value="1"/>
</dbReference>
<evidence type="ECO:0000313" key="5">
    <source>
        <dbReference type="Proteomes" id="UP001597368"/>
    </source>
</evidence>
<dbReference type="EMBL" id="JBHUFV010000062">
    <property type="protein sequence ID" value="MFD1938310.1"/>
    <property type="molecule type" value="Genomic_DNA"/>
</dbReference>
<dbReference type="PANTHER" id="PTHR33495">
    <property type="entry name" value="ANTI-SIGMA FACTOR ANTAGONIST TM_1081-RELATED-RELATED"/>
    <property type="match status" value="1"/>
</dbReference>
<dbReference type="CDD" id="cd07043">
    <property type="entry name" value="STAS_anti-anti-sigma_factors"/>
    <property type="match status" value="1"/>
</dbReference>
<accession>A0ABW4TB03</accession>
<name>A0ABW4TB03_9ACTN</name>
<dbReference type="SUPFAM" id="SSF52091">
    <property type="entry name" value="SpoIIaa-like"/>
    <property type="match status" value="1"/>
</dbReference>
<feature type="domain" description="STAS" evidence="3">
    <location>
        <begin position="3"/>
        <end position="112"/>
    </location>
</feature>
<proteinExistence type="inferred from homology"/>
<evidence type="ECO:0000256" key="1">
    <source>
        <dbReference type="ARBA" id="ARBA00009013"/>
    </source>
</evidence>
<dbReference type="PANTHER" id="PTHR33495:SF2">
    <property type="entry name" value="ANTI-SIGMA FACTOR ANTAGONIST TM_1081-RELATED"/>
    <property type="match status" value="1"/>
</dbReference>
<organism evidence="4 5">
    <name type="scientific">Nonomuraea mangrovi</name>
    <dbReference type="NCBI Taxonomy" id="2316207"/>
    <lineage>
        <taxon>Bacteria</taxon>
        <taxon>Bacillati</taxon>
        <taxon>Actinomycetota</taxon>
        <taxon>Actinomycetes</taxon>
        <taxon>Streptosporangiales</taxon>
        <taxon>Streptosporangiaceae</taxon>
        <taxon>Nonomuraea</taxon>
    </lineage>
</organism>
<comment type="similarity">
    <text evidence="1 2">Belongs to the anti-sigma-factor antagonist family.</text>
</comment>
<gene>
    <name evidence="4" type="ORF">ACFSKW_43235</name>
</gene>
<dbReference type="InterPro" id="IPR003658">
    <property type="entry name" value="Anti-sigma_ant"/>
</dbReference>
<evidence type="ECO:0000313" key="4">
    <source>
        <dbReference type="EMBL" id="MFD1938310.1"/>
    </source>
</evidence>
<dbReference type="NCBIfam" id="TIGR00377">
    <property type="entry name" value="ant_ant_sig"/>
    <property type="match status" value="1"/>
</dbReference>
<dbReference type="Proteomes" id="UP001597368">
    <property type="component" value="Unassembled WGS sequence"/>
</dbReference>
<dbReference type="InterPro" id="IPR036513">
    <property type="entry name" value="STAS_dom_sf"/>
</dbReference>
<keyword evidence="5" id="KW-1185">Reference proteome</keyword>